<dbReference type="OrthoDB" id="694540at2759"/>
<evidence type="ECO:0000313" key="3">
    <source>
        <dbReference type="EnsemblPlants" id="KQK96870"/>
    </source>
</evidence>
<dbReference type="InterPro" id="IPR001810">
    <property type="entry name" value="F-box_dom"/>
</dbReference>
<dbReference type="EMBL" id="CM003534">
    <property type="protein sequence ID" value="RCV33211.1"/>
    <property type="molecule type" value="Genomic_DNA"/>
</dbReference>
<reference evidence="2 4" key="1">
    <citation type="journal article" date="2012" name="Nat. Biotechnol.">
        <title>Reference genome sequence of the model plant Setaria.</title>
        <authorList>
            <person name="Bennetzen J.L."/>
            <person name="Schmutz J."/>
            <person name="Wang H."/>
            <person name="Percifield R."/>
            <person name="Hawkins J."/>
            <person name="Pontaroli A.C."/>
            <person name="Estep M."/>
            <person name="Feng L."/>
            <person name="Vaughn J.N."/>
            <person name="Grimwood J."/>
            <person name="Jenkins J."/>
            <person name="Barry K."/>
            <person name="Lindquist E."/>
            <person name="Hellsten U."/>
            <person name="Deshpande S."/>
            <person name="Wang X."/>
            <person name="Wu X."/>
            <person name="Mitros T."/>
            <person name="Triplett J."/>
            <person name="Yang X."/>
            <person name="Ye C.Y."/>
            <person name="Mauro-Herrera M."/>
            <person name="Wang L."/>
            <person name="Li P."/>
            <person name="Sharma M."/>
            <person name="Sharma R."/>
            <person name="Ronald P.C."/>
            <person name="Panaud O."/>
            <person name="Kellogg E.A."/>
            <person name="Brutnell T.P."/>
            <person name="Doust A.N."/>
            <person name="Tuskan G.A."/>
            <person name="Rokhsar D."/>
            <person name="Devos K.M."/>
        </authorList>
    </citation>
    <scope>NUCLEOTIDE SEQUENCE [LARGE SCALE GENOMIC DNA]</scope>
    <source>
        <strain evidence="4">cv. Yugu1</strain>
        <strain evidence="2">Yugu1</strain>
    </source>
</reference>
<name>K3YC77_SETIT</name>
<keyword evidence="4" id="KW-1185">Reference proteome</keyword>
<accession>K3YC77</accession>
<evidence type="ECO:0000259" key="1">
    <source>
        <dbReference type="PROSITE" id="PS50181"/>
    </source>
</evidence>
<dbReference type="Proteomes" id="UP000004995">
    <property type="component" value="Unassembled WGS sequence"/>
</dbReference>
<feature type="domain" description="F-box" evidence="1">
    <location>
        <begin position="21"/>
        <end position="68"/>
    </location>
</feature>
<evidence type="ECO:0000313" key="2">
    <source>
        <dbReference type="EMBL" id="RCV33211.1"/>
    </source>
</evidence>
<evidence type="ECO:0000313" key="4">
    <source>
        <dbReference type="Proteomes" id="UP000004995"/>
    </source>
</evidence>
<dbReference type="HOGENOM" id="CLU_1858734_0_0_1"/>
<dbReference type="Gramene" id="KQK96870">
    <property type="protein sequence ID" value="KQK96870"/>
    <property type="gene ID" value="SETIT_011821mg"/>
</dbReference>
<dbReference type="STRING" id="4555.K3YC77"/>
<dbReference type="eggNOG" id="ENOG502R7G2">
    <property type="taxonomic scope" value="Eukaryota"/>
</dbReference>
<dbReference type="EnsemblPlants" id="KQK96870">
    <property type="protein sequence ID" value="KQK96870"/>
    <property type="gene ID" value="SETIT_011821mg"/>
</dbReference>
<gene>
    <name evidence="2" type="ORF">SETIT_7G064900v2</name>
</gene>
<organism evidence="2">
    <name type="scientific">Setaria italica</name>
    <name type="common">Foxtail millet</name>
    <name type="synonym">Panicum italicum</name>
    <dbReference type="NCBI Taxonomy" id="4555"/>
    <lineage>
        <taxon>Eukaryota</taxon>
        <taxon>Viridiplantae</taxon>
        <taxon>Streptophyta</taxon>
        <taxon>Embryophyta</taxon>
        <taxon>Tracheophyta</taxon>
        <taxon>Spermatophyta</taxon>
        <taxon>Magnoliopsida</taxon>
        <taxon>Liliopsida</taxon>
        <taxon>Poales</taxon>
        <taxon>Poaceae</taxon>
        <taxon>PACMAD clade</taxon>
        <taxon>Panicoideae</taxon>
        <taxon>Panicodae</taxon>
        <taxon>Paniceae</taxon>
        <taxon>Cenchrinae</taxon>
        <taxon>Setaria</taxon>
    </lineage>
</organism>
<dbReference type="AlphaFoldDB" id="K3YC77"/>
<dbReference type="SUPFAM" id="SSF81383">
    <property type="entry name" value="F-box domain"/>
    <property type="match status" value="1"/>
</dbReference>
<dbReference type="InterPro" id="IPR036047">
    <property type="entry name" value="F-box-like_dom_sf"/>
</dbReference>
<reference evidence="3" key="3">
    <citation type="submission" date="2018-08" db="UniProtKB">
        <authorList>
            <consortium name="EnsemblPlants"/>
        </authorList>
    </citation>
    <scope>IDENTIFICATION</scope>
    <source>
        <strain evidence="3">Yugu1</strain>
    </source>
</reference>
<dbReference type="PANTHER" id="PTHR35545">
    <property type="entry name" value="F-BOX DOMAIN-CONTAINING PROTEIN"/>
    <property type="match status" value="1"/>
</dbReference>
<dbReference type="PANTHER" id="PTHR35545:SF26">
    <property type="entry name" value="F-BOX DOMAIN-CONTAINING PROTEIN"/>
    <property type="match status" value="1"/>
</dbReference>
<protein>
    <recommendedName>
        <fullName evidence="1">F-box domain-containing protein</fullName>
    </recommendedName>
</protein>
<reference evidence="2" key="2">
    <citation type="submission" date="2015-07" db="EMBL/GenBank/DDBJ databases">
        <authorList>
            <person name="Noorani M."/>
        </authorList>
    </citation>
    <scope>NUCLEOTIDE SEQUENCE</scope>
    <source>
        <strain evidence="2">Yugu1</strain>
    </source>
</reference>
<proteinExistence type="predicted"/>
<dbReference type="Pfam" id="PF00646">
    <property type="entry name" value="F-box"/>
    <property type="match status" value="1"/>
</dbReference>
<dbReference type="EMBL" id="AGNK02004284">
    <property type="status" value="NOT_ANNOTATED_CDS"/>
    <property type="molecule type" value="Genomic_DNA"/>
</dbReference>
<dbReference type="PROSITE" id="PS50181">
    <property type="entry name" value="FBOX"/>
    <property type="match status" value="1"/>
</dbReference>
<sequence length="138" mass="15841">MARIKRPRRCARPISDDGGSTDRLSALPDNLLRLILRCLDTRTALSTAVLARRWARLPREVPALEIRVGDVLPRRYHHGLALRGRSRAVPGNLLAADAEWEVVQEQECPWSDVEKMVVRRQVRYGRTWCRPQLQVVVD</sequence>